<protein>
    <submittedName>
        <fullName evidence="8">M48 family metalloprotease</fullName>
        <ecNumber evidence="8">3.4.24.-</ecNumber>
    </submittedName>
</protein>
<keyword evidence="2" id="KW-0645">Protease</keyword>
<keyword evidence="9" id="KW-1185">Reference proteome</keyword>
<dbReference type="InterPro" id="IPR001915">
    <property type="entry name" value="Peptidase_M48"/>
</dbReference>
<keyword evidence="4 8" id="KW-0378">Hydrolase</keyword>
<evidence type="ECO:0000256" key="6">
    <source>
        <dbReference type="ARBA" id="ARBA00023049"/>
    </source>
</evidence>
<reference evidence="8" key="1">
    <citation type="submission" date="2022-05" db="EMBL/GenBank/DDBJ databases">
        <authorList>
            <person name="Park J.-S."/>
        </authorList>
    </citation>
    <scope>NUCLEOTIDE SEQUENCE</scope>
    <source>
        <strain evidence="8">2012CJ34-3</strain>
    </source>
</reference>
<evidence type="ECO:0000256" key="2">
    <source>
        <dbReference type="ARBA" id="ARBA00022670"/>
    </source>
</evidence>
<evidence type="ECO:0000259" key="7">
    <source>
        <dbReference type="Pfam" id="PF01435"/>
    </source>
</evidence>
<keyword evidence="3" id="KW-0479">Metal-binding</keyword>
<feature type="domain" description="Peptidase M48" evidence="7">
    <location>
        <begin position="112"/>
        <end position="308"/>
    </location>
</feature>
<dbReference type="Gene3D" id="3.30.2010.10">
    <property type="entry name" value="Metalloproteases ('zincins'), catalytic domain"/>
    <property type="match status" value="1"/>
</dbReference>
<keyword evidence="6 8" id="KW-0482">Metalloprotease</keyword>
<keyword evidence="5" id="KW-0862">Zinc</keyword>
<evidence type="ECO:0000313" key="9">
    <source>
        <dbReference type="Proteomes" id="UP001165381"/>
    </source>
</evidence>
<dbReference type="EMBL" id="JAMFLZ010000004">
    <property type="protein sequence ID" value="MCL6295555.1"/>
    <property type="molecule type" value="Genomic_DNA"/>
</dbReference>
<organism evidence="8 9">
    <name type="scientific">Jejuia spongiicola</name>
    <dbReference type="NCBI Taxonomy" id="2942207"/>
    <lineage>
        <taxon>Bacteria</taxon>
        <taxon>Pseudomonadati</taxon>
        <taxon>Bacteroidota</taxon>
        <taxon>Flavobacteriia</taxon>
        <taxon>Flavobacteriales</taxon>
        <taxon>Flavobacteriaceae</taxon>
        <taxon>Jejuia</taxon>
    </lineage>
</organism>
<dbReference type="GO" id="GO:0008237">
    <property type="term" value="F:metallopeptidase activity"/>
    <property type="evidence" value="ECO:0007669"/>
    <property type="project" value="UniProtKB-KW"/>
</dbReference>
<gene>
    <name evidence="8" type="ORF">M3P09_11160</name>
</gene>
<name>A0ABT0QHY5_9FLAO</name>
<evidence type="ECO:0000256" key="1">
    <source>
        <dbReference type="ARBA" id="ARBA00001947"/>
    </source>
</evidence>
<dbReference type="EC" id="3.4.24.-" evidence="8"/>
<proteinExistence type="predicted"/>
<accession>A0ABT0QHY5</accession>
<dbReference type="PANTHER" id="PTHR22726">
    <property type="entry name" value="METALLOENDOPEPTIDASE OMA1"/>
    <property type="match status" value="1"/>
</dbReference>
<evidence type="ECO:0000256" key="5">
    <source>
        <dbReference type="ARBA" id="ARBA00022833"/>
    </source>
</evidence>
<comment type="caution">
    <text evidence="8">The sequence shown here is derived from an EMBL/GenBank/DDBJ whole genome shotgun (WGS) entry which is preliminary data.</text>
</comment>
<evidence type="ECO:0000256" key="3">
    <source>
        <dbReference type="ARBA" id="ARBA00022723"/>
    </source>
</evidence>
<dbReference type="InterPro" id="IPR051156">
    <property type="entry name" value="Mito/Outer_Membr_Metalloprot"/>
</dbReference>
<dbReference type="Pfam" id="PF01435">
    <property type="entry name" value="Peptidase_M48"/>
    <property type="match status" value="1"/>
</dbReference>
<sequence>MKISCKKLSVFIFLCSINFINGQEVLTQYIPNNLDSLKTYLKQINSKHIKKINGEFSSKIKKVYKNRDEKVLESIEDSTYVFNPEINKNLGLILQHIYKSNPDIDSKDFYFFIKNSIVPNAACYGDGMFEINLGLFTKLESEDELTFVICHEIAHKLLNHSLKNVSKSIALINSKQTKKKVRDIKKNKYGQTRAALSVIDELNIDMLDYSKEVEAEADSLGFILFSKTKYEKFRALSSLEKLKKVDEMILHHDVKLDSVFNFKNYPFQPYWLKETTSLFDTNKEINEFSLLSDTLKTHPEIEFRVEKLIKSFNIERKEVDFKKSKDLFFDIKQISHLQSIQFTLDLKLFDVTIYQLIEKYNNKKIDEDYYYTKMIEALQCIYQAKKNHELGKHVPLKNSFSDEKQLNKIRLFLHNLELNEVKKMGLAFCDLIESKKINYPNLNEIIEFFKSINN</sequence>
<evidence type="ECO:0000313" key="8">
    <source>
        <dbReference type="EMBL" id="MCL6295555.1"/>
    </source>
</evidence>
<dbReference type="PANTHER" id="PTHR22726:SF1">
    <property type="entry name" value="METALLOENDOPEPTIDASE OMA1, MITOCHONDRIAL"/>
    <property type="match status" value="1"/>
</dbReference>
<evidence type="ECO:0000256" key="4">
    <source>
        <dbReference type="ARBA" id="ARBA00022801"/>
    </source>
</evidence>
<comment type="cofactor">
    <cofactor evidence="1">
        <name>Zn(2+)</name>
        <dbReference type="ChEBI" id="CHEBI:29105"/>
    </cofactor>
</comment>
<dbReference type="Proteomes" id="UP001165381">
    <property type="component" value="Unassembled WGS sequence"/>
</dbReference>
<dbReference type="RefSeq" id="WP_249973189.1">
    <property type="nucleotide sequence ID" value="NZ_JAMFLZ010000004.1"/>
</dbReference>